<name>I7MHM8_TETTS</name>
<evidence type="ECO:0000313" key="1">
    <source>
        <dbReference type="EMBL" id="EAS03118.3"/>
    </source>
</evidence>
<dbReference type="KEGG" id="tet:TTHERM_00445990"/>
<keyword evidence="2" id="KW-1185">Reference proteome</keyword>
<proteinExistence type="predicted"/>
<dbReference type="Proteomes" id="UP000009168">
    <property type="component" value="Unassembled WGS sequence"/>
</dbReference>
<evidence type="ECO:0000313" key="2">
    <source>
        <dbReference type="Proteomes" id="UP000009168"/>
    </source>
</evidence>
<accession>I7MHM8</accession>
<dbReference type="EMBL" id="GG662504">
    <property type="protein sequence ID" value="EAS03118.3"/>
    <property type="molecule type" value="Genomic_DNA"/>
</dbReference>
<reference evidence="2" key="1">
    <citation type="journal article" date="2006" name="PLoS Biol.">
        <title>Macronuclear genome sequence of the ciliate Tetrahymena thermophila, a model eukaryote.</title>
        <authorList>
            <person name="Eisen J.A."/>
            <person name="Coyne R.S."/>
            <person name="Wu M."/>
            <person name="Wu D."/>
            <person name="Thiagarajan M."/>
            <person name="Wortman J.R."/>
            <person name="Badger J.H."/>
            <person name="Ren Q."/>
            <person name="Amedeo P."/>
            <person name="Jones K.M."/>
            <person name="Tallon L.J."/>
            <person name="Delcher A.L."/>
            <person name="Salzberg S.L."/>
            <person name="Silva J.C."/>
            <person name="Haas B.J."/>
            <person name="Majoros W.H."/>
            <person name="Farzad M."/>
            <person name="Carlton J.M."/>
            <person name="Smith R.K. Jr."/>
            <person name="Garg J."/>
            <person name="Pearlman R.E."/>
            <person name="Karrer K.M."/>
            <person name="Sun L."/>
            <person name="Manning G."/>
            <person name="Elde N.C."/>
            <person name="Turkewitz A.P."/>
            <person name="Asai D.J."/>
            <person name="Wilkes D.E."/>
            <person name="Wang Y."/>
            <person name="Cai H."/>
            <person name="Collins K."/>
            <person name="Stewart B.A."/>
            <person name="Lee S.R."/>
            <person name="Wilamowska K."/>
            <person name="Weinberg Z."/>
            <person name="Ruzzo W.L."/>
            <person name="Wloga D."/>
            <person name="Gaertig J."/>
            <person name="Frankel J."/>
            <person name="Tsao C.-C."/>
            <person name="Gorovsky M.A."/>
            <person name="Keeling P.J."/>
            <person name="Waller R.F."/>
            <person name="Patron N.J."/>
            <person name="Cherry J.M."/>
            <person name="Stover N.A."/>
            <person name="Krieger C.J."/>
            <person name="del Toro C."/>
            <person name="Ryder H.F."/>
            <person name="Williamson S.C."/>
            <person name="Barbeau R.A."/>
            <person name="Hamilton E.P."/>
            <person name="Orias E."/>
        </authorList>
    </citation>
    <scope>NUCLEOTIDE SEQUENCE [LARGE SCALE GENOMIC DNA]</scope>
    <source>
        <strain evidence="2">SB210</strain>
    </source>
</reference>
<dbReference type="RefSeq" id="XP_001023363.3">
    <property type="nucleotide sequence ID" value="XM_001023363.3"/>
</dbReference>
<dbReference type="InParanoid" id="I7MHM8"/>
<organism evidence="1 2">
    <name type="scientific">Tetrahymena thermophila (strain SB210)</name>
    <dbReference type="NCBI Taxonomy" id="312017"/>
    <lineage>
        <taxon>Eukaryota</taxon>
        <taxon>Sar</taxon>
        <taxon>Alveolata</taxon>
        <taxon>Ciliophora</taxon>
        <taxon>Intramacronucleata</taxon>
        <taxon>Oligohymenophorea</taxon>
        <taxon>Hymenostomatida</taxon>
        <taxon>Tetrahymenina</taxon>
        <taxon>Tetrahymenidae</taxon>
        <taxon>Tetrahymena</taxon>
    </lineage>
</organism>
<gene>
    <name evidence="1" type="ORF">TTHERM_00445990</name>
</gene>
<sequence>MDKMIEEQIQDNISNDQNMKNLCFKDYICYKEVMVGTIKNMRQLEISNKQQTQNVGQENKKGSLVQTPHREFIQTFSFQNSIYIAYVNGNLIRILRQRFVKIISQQQSDYQEFFYTLNENICNQIFFMGVENANHDSQLNNSVIIIIPCANGQIYVKQLIERDALKRELNIESHGQIIYSIGQVYSNNLKQRIELCACLANQKVFCYEIDVGSLNENDLNFIRHTSEIKLFDNFLNQFYYQKLKQNQDQLFTHIIPVSRFILLAVSKDFKLKVINFKQKQVKIEYSLLNDKETISLLDPFKNVKVSALINNPLQLSTLNNLQNVVNVLISVSFINNSIVNYIQLFNLEVFPQQELGQLPIAPDQFLSGLIGNDERILESGNPLGQCTNVKFGELTEIYSYQNKSEIIDVNLSPKGIYIASIPSNLSSSIQLLKYEDIMNISNSLSISTVFSADFNIRNLLQQDLLYLENDDSNMAFKEYPLNRLFRSDRFPLKLIHEFYSRYQEFRFQDNYIGNGDIKRVSEQLLNQNELKFETAVKNSLMSLTNNWFTKYPVLAIHTDIRNSDMLPVIIRENGLFNLVPMCFYESLNFKLNEFVSEYNSSLKNQSTFRDYSSKTVPQNKYSQDFSNTSIYLKYQNWCEQLTQEDSSNYLSQIFELLSWTKLFLIPDIQNCLNQCPYGMSFIQCIQQGIQSASNTLSYESLSDQFESILCDEQQKNKVIQQMKILLEDILVELFHENIDGNIPININQQPLKINIDFCVWSKNLISGSIRYKIRELVELLLIILSFFKYIEYRKVTEEDLSYLENIQQIVAVAYSITYLFDKPLLQIDKINKLAIKSEDQTLDHVLFMDVLSYFISGELSQSYQIAEYDHLNKNSIWMQQNIDKVELSLFQNLSLKLTNNYLPNILKFLKENHQYDISLCISQFLNQTPAVLYSQAMCLYQTSQYTNVLNLLHKIICQIHINPSILNDGPWTVEKNILAIHQELKDLNIKEDIKFIRYCLLYFFKETFTDLRCKQELAQMGLLLFDKYEEEDIYSNCIKNSQKILCKLEFLRACFQYSLQTSNHQQAFNYIKQINEVCKRSGIYKQILDECIQKFVQNLCNNENIGLISQLIHEDDLAEQIEKVINEENKRLLQKIIENYQLESDKYLDLDKQLSKENLYKFNSSMNFYISIKNYKQAGLSQWFLYNTLLIITNMDDQDDPMPRILYENIINLQILALAQAQFLFEMAGYEQDIVIYENYRYLEKKQQSGLLNAQDEDMNDYDEPRYAFNFSSIFKKSSQNQYMFISVSMIQKLIIELESKLLIEQCNQSDQALRVKDQESIIQYLIQYKCYGQLITFLHTFNKDFTDILIYFTEMFYEQDNGRLPYEEDDIDYFQLIRKILILNQNDNYMKYSVIVLKSYGSCIKDNSIVGEKMKSLAYKFNLPKMSNFLFQALSDFGEDRVLAEEIAQQAKIEYQNVNYLQVNRQVNQKQYIPLQLISKVLDNKNAQKEHQLTLMQIASLFQVE</sequence>
<dbReference type="GeneID" id="7823390"/>
<protein>
    <submittedName>
        <fullName evidence="1">Uncharacterized protein</fullName>
    </submittedName>
</protein>